<accession>A0A9X1PQR5</accession>
<dbReference type="InterPro" id="IPR013785">
    <property type="entry name" value="Aldolase_TIM"/>
</dbReference>
<dbReference type="InterPro" id="IPR058240">
    <property type="entry name" value="rSAM_sf"/>
</dbReference>
<organism evidence="1 2">
    <name type="scientific">Dyadobacter chenwenxiniae</name>
    <dbReference type="NCBI Taxonomy" id="2906456"/>
    <lineage>
        <taxon>Bacteria</taxon>
        <taxon>Pseudomonadati</taxon>
        <taxon>Bacteroidota</taxon>
        <taxon>Cytophagia</taxon>
        <taxon>Cytophagales</taxon>
        <taxon>Spirosomataceae</taxon>
        <taxon>Dyadobacter</taxon>
    </lineage>
</organism>
<dbReference type="Gene3D" id="3.20.20.70">
    <property type="entry name" value="Aldolase class I"/>
    <property type="match status" value="1"/>
</dbReference>
<dbReference type="InterPro" id="IPR023867">
    <property type="entry name" value="Sulphatase_maturase_rSAM"/>
</dbReference>
<evidence type="ECO:0000313" key="1">
    <source>
        <dbReference type="EMBL" id="MCF0064394.1"/>
    </source>
</evidence>
<name>A0A9X1PQR5_9BACT</name>
<dbReference type="PANTHER" id="PTHR43273:SF8">
    <property type="entry name" value="RADICAL SAM DOMAIN PROTEIN"/>
    <property type="match status" value="1"/>
</dbReference>
<dbReference type="Proteomes" id="UP001139000">
    <property type="component" value="Unassembled WGS sequence"/>
</dbReference>
<dbReference type="EMBL" id="JAJTTC010000007">
    <property type="protein sequence ID" value="MCF0064394.1"/>
    <property type="molecule type" value="Genomic_DNA"/>
</dbReference>
<comment type="caution">
    <text evidence="1">The sequence shown here is derived from an EMBL/GenBank/DDBJ whole genome shotgun (WGS) entry which is preliminary data.</text>
</comment>
<proteinExistence type="predicted"/>
<sequence length="372" mass="42863">MYNLGDLSFQLQPKFLSKHHVNLLAKRIRDYCLSENKRYFEIIIHGGEPLLMPIGDFEYFLEEFNTILRPEIIPVFSVQTNGLLLNESWFRLFERNDMSLSISIDGPETINDLHRIDHRGRSTYDRTLSGIRSAMEFFGSRRDIGVLAVMTPKSDPIVLYRFFKDVKVRNLDFLFPHHNYDNLPKREHADSYSDWWIGLFTEWYFDEDYDKPNIRFLTQLIVTVLGCNVGFDMLGNHTSNYLIIETDGSIETVDGLKSCGDGFTKEGIHIQTHQLKEAIQAPLIRLYHESHVNLPDVCQRCPINEICGGGFLAHRYGQEKGFNNPTVYCRDLVKIIAHVQNVVIGGLSKSTRRAAMLEAIDVREVLADIGRD</sequence>
<protein>
    <recommendedName>
        <fullName evidence="3">Radical SAM core domain-containing protein</fullName>
    </recommendedName>
</protein>
<keyword evidence="2" id="KW-1185">Reference proteome</keyword>
<dbReference type="SUPFAM" id="SSF102114">
    <property type="entry name" value="Radical SAM enzymes"/>
    <property type="match status" value="1"/>
</dbReference>
<reference evidence="1" key="1">
    <citation type="submission" date="2021-12" db="EMBL/GenBank/DDBJ databases">
        <title>Novel species in genus Dyadobacter.</title>
        <authorList>
            <person name="Ma C."/>
        </authorList>
    </citation>
    <scope>NUCLEOTIDE SEQUENCE</scope>
    <source>
        <strain evidence="1">LJ419</strain>
    </source>
</reference>
<gene>
    <name evidence="1" type="ORF">LXM26_22960</name>
</gene>
<dbReference type="AlphaFoldDB" id="A0A9X1PQR5"/>
<evidence type="ECO:0000313" key="2">
    <source>
        <dbReference type="Proteomes" id="UP001139000"/>
    </source>
</evidence>
<dbReference type="PANTHER" id="PTHR43273">
    <property type="entry name" value="ANAEROBIC SULFATASE-MATURATING ENZYME HOMOLOG ASLB-RELATED"/>
    <property type="match status" value="1"/>
</dbReference>
<dbReference type="GO" id="GO:0016491">
    <property type="term" value="F:oxidoreductase activity"/>
    <property type="evidence" value="ECO:0007669"/>
    <property type="project" value="InterPro"/>
</dbReference>
<dbReference type="CDD" id="cd01335">
    <property type="entry name" value="Radical_SAM"/>
    <property type="match status" value="1"/>
</dbReference>
<evidence type="ECO:0008006" key="3">
    <source>
        <dbReference type="Google" id="ProtNLM"/>
    </source>
</evidence>